<gene>
    <name evidence="3" type="ORF">IAB98_07885</name>
</gene>
<reference evidence="3" key="2">
    <citation type="journal article" date="2021" name="PeerJ">
        <title>Extensive microbial diversity within the chicken gut microbiome revealed by metagenomics and culture.</title>
        <authorList>
            <person name="Gilroy R."/>
            <person name="Ravi A."/>
            <person name="Getino M."/>
            <person name="Pursley I."/>
            <person name="Horton D.L."/>
            <person name="Alikhan N.F."/>
            <person name="Baker D."/>
            <person name="Gharbi K."/>
            <person name="Hall N."/>
            <person name="Watson M."/>
            <person name="Adriaenssens E.M."/>
            <person name="Foster-Nyarko E."/>
            <person name="Jarju S."/>
            <person name="Secka A."/>
            <person name="Antonio M."/>
            <person name="Oren A."/>
            <person name="Chaudhuri R.R."/>
            <person name="La Ragione R."/>
            <person name="Hildebrand F."/>
            <person name="Pallen M.J."/>
        </authorList>
    </citation>
    <scope>NUCLEOTIDE SEQUENCE</scope>
    <source>
        <strain evidence="3">ChiSxjej1B13-7041</strain>
    </source>
</reference>
<reference evidence="3" key="1">
    <citation type="submission" date="2020-10" db="EMBL/GenBank/DDBJ databases">
        <authorList>
            <person name="Gilroy R."/>
        </authorList>
    </citation>
    <scope>NUCLEOTIDE SEQUENCE</scope>
    <source>
        <strain evidence="3">ChiSxjej1B13-7041</strain>
    </source>
</reference>
<dbReference type="InterPro" id="IPR026272">
    <property type="entry name" value="SdpI"/>
</dbReference>
<dbReference type="PIRSF" id="PIRSF038959">
    <property type="entry name" value="SdpI"/>
    <property type="match status" value="1"/>
</dbReference>
<feature type="transmembrane region" description="Helical" evidence="1">
    <location>
        <begin position="45"/>
        <end position="67"/>
    </location>
</feature>
<accession>A0A9D1EJR8</accession>
<dbReference type="Pfam" id="PF07853">
    <property type="entry name" value="DUF1648"/>
    <property type="match status" value="1"/>
</dbReference>
<protein>
    <submittedName>
        <fullName evidence="3">SdpI family protein</fullName>
    </submittedName>
</protein>
<evidence type="ECO:0000313" key="3">
    <source>
        <dbReference type="EMBL" id="HIR93318.1"/>
    </source>
</evidence>
<dbReference type="Proteomes" id="UP000886841">
    <property type="component" value="Unassembled WGS sequence"/>
</dbReference>
<keyword evidence="1" id="KW-1133">Transmembrane helix</keyword>
<feature type="domain" description="DUF1648" evidence="2">
    <location>
        <begin position="12"/>
        <end position="58"/>
    </location>
</feature>
<feature type="transmembrane region" description="Helical" evidence="1">
    <location>
        <begin position="113"/>
        <end position="130"/>
    </location>
</feature>
<dbReference type="InterPro" id="IPR012867">
    <property type="entry name" value="DUF1648"/>
</dbReference>
<evidence type="ECO:0000256" key="1">
    <source>
        <dbReference type="SAM" id="Phobius"/>
    </source>
</evidence>
<evidence type="ECO:0000313" key="4">
    <source>
        <dbReference type="Proteomes" id="UP000886841"/>
    </source>
</evidence>
<name>A0A9D1EJR8_9FIRM</name>
<sequence>MKKHKELIITTIICLLPMAIGAYFYQELPQKMAIHWGSEGANGWAPKAFACFGIPAIMAALNVLVHVLLENDPKKNYGSAIKRFSKWLIPVVGLVCMVMMISAGLGHQVAIDTAVPALVGLSFVVLGNYLPKCKQNYTVGIKCPWTLHSEENWNKTHHLAGYLFILAGLVMIVTAFFAIPSGITLAIILATAFIPLIYSFALYKKGI</sequence>
<feature type="transmembrane region" description="Helical" evidence="1">
    <location>
        <begin position="185"/>
        <end position="203"/>
    </location>
</feature>
<comment type="caution">
    <text evidence="3">The sequence shown here is derived from an EMBL/GenBank/DDBJ whole genome shotgun (WGS) entry which is preliminary data.</text>
</comment>
<dbReference type="AlphaFoldDB" id="A0A9D1EJR8"/>
<organism evidence="3 4">
    <name type="scientific">Candidatus Egerieimonas intestinavium</name>
    <dbReference type="NCBI Taxonomy" id="2840777"/>
    <lineage>
        <taxon>Bacteria</taxon>
        <taxon>Bacillati</taxon>
        <taxon>Bacillota</taxon>
        <taxon>Clostridia</taxon>
        <taxon>Lachnospirales</taxon>
        <taxon>Lachnospiraceae</taxon>
        <taxon>Lachnospiraceae incertae sedis</taxon>
        <taxon>Candidatus Egerieimonas</taxon>
    </lineage>
</organism>
<dbReference type="GO" id="GO:0009636">
    <property type="term" value="P:response to toxic substance"/>
    <property type="evidence" value="ECO:0007669"/>
    <property type="project" value="TreeGrafter"/>
</dbReference>
<keyword evidence="1" id="KW-0472">Membrane</keyword>
<feature type="transmembrane region" description="Helical" evidence="1">
    <location>
        <begin position="7"/>
        <end position="25"/>
    </location>
</feature>
<dbReference type="PANTHER" id="PTHR37810:SF5">
    <property type="entry name" value="IMMUNITY PROTEIN SDPI"/>
    <property type="match status" value="1"/>
</dbReference>
<feature type="transmembrane region" description="Helical" evidence="1">
    <location>
        <begin position="87"/>
        <end position="107"/>
    </location>
</feature>
<proteinExistence type="predicted"/>
<feature type="transmembrane region" description="Helical" evidence="1">
    <location>
        <begin position="159"/>
        <end position="179"/>
    </location>
</feature>
<dbReference type="PANTHER" id="PTHR37810">
    <property type="entry name" value="IMMUNITY PROTEIN SDPI"/>
    <property type="match status" value="1"/>
</dbReference>
<dbReference type="Pfam" id="PF13630">
    <property type="entry name" value="SdpI"/>
    <property type="match status" value="1"/>
</dbReference>
<evidence type="ECO:0000259" key="2">
    <source>
        <dbReference type="Pfam" id="PF07853"/>
    </source>
</evidence>
<keyword evidence="1" id="KW-0812">Transmembrane</keyword>
<dbReference type="EMBL" id="DVHU01000071">
    <property type="protein sequence ID" value="HIR93318.1"/>
    <property type="molecule type" value="Genomic_DNA"/>
</dbReference>
<dbReference type="InterPro" id="IPR025962">
    <property type="entry name" value="SdpI/YhfL"/>
</dbReference>